<dbReference type="Proteomes" id="UP000722485">
    <property type="component" value="Unassembled WGS sequence"/>
</dbReference>
<evidence type="ECO:0000256" key="1">
    <source>
        <dbReference type="SAM" id="Coils"/>
    </source>
</evidence>
<dbReference type="AlphaFoldDB" id="A0A9P5H337"/>
<proteinExistence type="predicted"/>
<gene>
    <name evidence="3" type="ORF">G7Z17_g12418</name>
</gene>
<dbReference type="PANTHER" id="PTHR37540:SF9">
    <property type="entry name" value="ZN(2)-C6 FUNGAL-TYPE DOMAIN-CONTAINING PROTEIN"/>
    <property type="match status" value="1"/>
</dbReference>
<dbReference type="PANTHER" id="PTHR37540">
    <property type="entry name" value="TRANSCRIPTION FACTOR (ACR-2), PUTATIVE-RELATED-RELATED"/>
    <property type="match status" value="1"/>
</dbReference>
<keyword evidence="1" id="KW-0175">Coiled coil</keyword>
<comment type="caution">
    <text evidence="3">The sequence shown here is derived from an EMBL/GenBank/DDBJ whole genome shotgun (WGS) entry which is preliminary data.</text>
</comment>
<organism evidence="3 4">
    <name type="scientific">Cylindrodendrum hubeiense</name>
    <dbReference type="NCBI Taxonomy" id="595255"/>
    <lineage>
        <taxon>Eukaryota</taxon>
        <taxon>Fungi</taxon>
        <taxon>Dikarya</taxon>
        <taxon>Ascomycota</taxon>
        <taxon>Pezizomycotina</taxon>
        <taxon>Sordariomycetes</taxon>
        <taxon>Hypocreomycetidae</taxon>
        <taxon>Hypocreales</taxon>
        <taxon>Nectriaceae</taxon>
        <taxon>Cylindrodendrum</taxon>
    </lineage>
</organism>
<feature type="region of interest" description="Disordered" evidence="2">
    <location>
        <begin position="58"/>
        <end position="94"/>
    </location>
</feature>
<name>A0A9P5H337_9HYPO</name>
<feature type="region of interest" description="Disordered" evidence="2">
    <location>
        <begin position="1"/>
        <end position="24"/>
    </location>
</feature>
<protein>
    <recommendedName>
        <fullName evidence="5">Tachykinin family protein</fullName>
    </recommendedName>
</protein>
<evidence type="ECO:0000256" key="2">
    <source>
        <dbReference type="SAM" id="MobiDB-lite"/>
    </source>
</evidence>
<evidence type="ECO:0000313" key="3">
    <source>
        <dbReference type="EMBL" id="KAF7539468.1"/>
    </source>
</evidence>
<dbReference type="EMBL" id="JAANBB010000558">
    <property type="protein sequence ID" value="KAF7539468.1"/>
    <property type="molecule type" value="Genomic_DNA"/>
</dbReference>
<evidence type="ECO:0008006" key="5">
    <source>
        <dbReference type="Google" id="ProtNLM"/>
    </source>
</evidence>
<reference evidence="3" key="1">
    <citation type="submission" date="2020-03" db="EMBL/GenBank/DDBJ databases">
        <title>Draft Genome Sequence of Cylindrodendrum hubeiense.</title>
        <authorList>
            <person name="Buettner E."/>
            <person name="Kellner H."/>
        </authorList>
    </citation>
    <scope>NUCLEOTIDE SEQUENCE</scope>
    <source>
        <strain evidence="3">IHI 201604</strain>
    </source>
</reference>
<dbReference type="OrthoDB" id="4158087at2759"/>
<accession>A0A9P5H337</accession>
<feature type="coiled-coil region" evidence="1">
    <location>
        <begin position="237"/>
        <end position="264"/>
    </location>
</feature>
<sequence>MPEPLSITATPGPHLAAHKKPRTKKIAVRPVASKFEFVASDPGGKPDPNARQFIRSYVMRGKNTKRHRDDSQRRTVPRASKSVPKARPSDAPAQIEAVPATEATQSLCHDSVEDIAIQALCLPGIMRVPSDLELFHFATPLDKSSRYLIFRCKPPMYSPPLSNPSDMLGFTTVKESMYPVEWCFQYDPEKVCWFRWLLEDHTYLQSVLFMVSAFQDHIDTVNDNHVGGLRGFSARTQSRFKNTIQLLQEKIQDHETQIEDTTVSVVATLAMVADAAGDAAGFKAHVIGLKEMVRLRGGLGGLNHNRQLQIKLCRVDLGWSMASGSKPEIYNNKLSWEPFFEMALTTNSLPYNRPSPSGIQSVVELWDYRLKNAFTDLQDFAHMANSLIPGHKKLRPELFQEIMLSIQYRLLLLEYPSGIHPLEESIRIGLLSFESTLFLHTPKLGLKLKSERFYCQLHECIERIHVDGPEVADIKLWLLLVGSIIVFQGNETWLVESINELSGDQPWSEVRKRVKRVMWVDIVHDEPGRHAFETAKQGRVV</sequence>
<evidence type="ECO:0000313" key="4">
    <source>
        <dbReference type="Proteomes" id="UP000722485"/>
    </source>
</evidence>
<keyword evidence="4" id="KW-1185">Reference proteome</keyword>